<keyword evidence="4" id="KW-1185">Reference proteome</keyword>
<name>A0A1M4SY37_9ACTN</name>
<dbReference type="InterPro" id="IPR007793">
    <property type="entry name" value="DivIVA_fam"/>
</dbReference>
<keyword evidence="1" id="KW-0175">Coiled coil</keyword>
<feature type="region of interest" description="Disordered" evidence="2">
    <location>
        <begin position="1"/>
        <end position="21"/>
    </location>
</feature>
<evidence type="ECO:0000256" key="1">
    <source>
        <dbReference type="SAM" id="Coils"/>
    </source>
</evidence>
<gene>
    <name evidence="3" type="ORF">SAMN02745225_00442</name>
</gene>
<dbReference type="AlphaFoldDB" id="A0A1M4SY37"/>
<reference evidence="4" key="1">
    <citation type="submission" date="2016-11" db="EMBL/GenBank/DDBJ databases">
        <authorList>
            <person name="Varghese N."/>
            <person name="Submissions S."/>
        </authorList>
    </citation>
    <scope>NUCLEOTIDE SEQUENCE [LARGE SCALE GENOMIC DNA]</scope>
    <source>
        <strain evidence="4">DSM 19514</strain>
    </source>
</reference>
<dbReference type="OrthoDB" id="3078222at2"/>
<feature type="coiled-coil region" evidence="1">
    <location>
        <begin position="37"/>
        <end position="71"/>
    </location>
</feature>
<feature type="coiled-coil region" evidence="1">
    <location>
        <begin position="109"/>
        <end position="148"/>
    </location>
</feature>
<proteinExistence type="predicted"/>
<dbReference type="RefSeq" id="WP_072788291.1">
    <property type="nucleotide sequence ID" value="NZ_FQUL01000003.1"/>
</dbReference>
<dbReference type="Pfam" id="PF05103">
    <property type="entry name" value="DivIVA"/>
    <property type="match status" value="1"/>
</dbReference>
<protein>
    <submittedName>
        <fullName evidence="3">DivIVA protein</fullName>
    </submittedName>
</protein>
<dbReference type="STRING" id="1121881.SAMN02745225_00442"/>
<evidence type="ECO:0000313" key="3">
    <source>
        <dbReference type="EMBL" id="SHE37113.1"/>
    </source>
</evidence>
<sequence>MRGIREGEGVVNGGSETTPRFPIVRKGLDQREVYPYLERLKLRIEELERDNQRLQGELEELRRQVENPELDIDRVTEIFGKQASEILRSAHDISSSIRKRAELNAKDIISKAERQATDLELQASVAAEAQMTEAAERAREIVDRAKAEATEIIALAEQGAQSISERAKAEGRSLLHRARELRSKVFNEMQSRIELLNSDIEELETSRTTLLQMLSAAETVLSEVKRDIVGRSVVSDVLETQGVEDELEGNVLVAEDLSLAHEENLLTPLYEEGDTLGASDHEDLPTEHRLGDLLSRGRGSDLDDQSEDSARNEAAGEVTKDSDTLQSEAKGFVEENRVAGELHTEDLYEGVISIRPIPTSAEVLGDSSFDSEPLDDESLVDDFDDKSFPVDVEAAATVCFDDQVLETEVHGSDETSVAGDPSWGIDEEKTEVFAALSTGETDPQDVDDETDEPLKYRETIAHSSHANDSHEPEEAVEESLQLDLLEKLFERLREGRSQEVQVASQTVDVAVKDSLDLKDQTTSEPALGVDLISETRHETSVQSDTSVPDYSEMLNRREEALSEPSLQMSRRVKRLLQDDQNELLDVLRKSGVDGLLKRLNELLTKFHSHSMEIYEYLERSRSEGLRLFVDQGVEVELDVAELMQVAEDVCSLIAELSLKRVMAIYSSIESGEGQDQVALINSIYRDLRVQKVDEIVGDYVNSAFNLGVRNVPGLSSLNWVTFDLGGNCSDCDDNTLANPNPKDEDFPTGHKVPPVHPGCRCLIVPTIA</sequence>
<evidence type="ECO:0000313" key="4">
    <source>
        <dbReference type="Proteomes" id="UP000184295"/>
    </source>
</evidence>
<feature type="region of interest" description="Disordered" evidence="2">
    <location>
        <begin position="291"/>
        <end position="325"/>
    </location>
</feature>
<accession>A0A1M4SY37</accession>
<evidence type="ECO:0000256" key="2">
    <source>
        <dbReference type="SAM" id="MobiDB-lite"/>
    </source>
</evidence>
<organism evidence="3 4">
    <name type="scientific">Ferrithrix thermotolerans DSM 19514</name>
    <dbReference type="NCBI Taxonomy" id="1121881"/>
    <lineage>
        <taxon>Bacteria</taxon>
        <taxon>Bacillati</taxon>
        <taxon>Actinomycetota</taxon>
        <taxon>Acidimicrobiia</taxon>
        <taxon>Acidimicrobiales</taxon>
        <taxon>Acidimicrobiaceae</taxon>
        <taxon>Ferrithrix</taxon>
    </lineage>
</organism>
<dbReference type="EMBL" id="FQUL01000003">
    <property type="protein sequence ID" value="SHE37113.1"/>
    <property type="molecule type" value="Genomic_DNA"/>
</dbReference>
<dbReference type="Proteomes" id="UP000184295">
    <property type="component" value="Unassembled WGS sequence"/>
</dbReference>